<keyword evidence="2" id="KW-1185">Reference proteome</keyword>
<evidence type="ECO:0000313" key="1">
    <source>
        <dbReference type="EMBL" id="MFD1188538.1"/>
    </source>
</evidence>
<gene>
    <name evidence="1" type="ORF">ACFQ2O_20185</name>
</gene>
<proteinExistence type="predicted"/>
<evidence type="ECO:0000313" key="2">
    <source>
        <dbReference type="Proteomes" id="UP001597094"/>
    </source>
</evidence>
<dbReference type="EMBL" id="JBHTLD010000298">
    <property type="protein sequence ID" value="MFD1188538.1"/>
    <property type="molecule type" value="Genomic_DNA"/>
</dbReference>
<name>A0ABW3SV43_9BACT</name>
<comment type="caution">
    <text evidence="1">The sequence shown here is derived from an EMBL/GenBank/DDBJ whole genome shotgun (WGS) entry which is preliminary data.</text>
</comment>
<reference evidence="2" key="1">
    <citation type="journal article" date="2019" name="Int. J. Syst. Evol. Microbiol.">
        <title>The Global Catalogue of Microorganisms (GCM) 10K type strain sequencing project: providing services to taxonomists for standard genome sequencing and annotation.</title>
        <authorList>
            <consortium name="The Broad Institute Genomics Platform"/>
            <consortium name="The Broad Institute Genome Sequencing Center for Infectious Disease"/>
            <person name="Wu L."/>
            <person name="Ma J."/>
        </authorList>
    </citation>
    <scope>NUCLEOTIDE SEQUENCE [LARGE SCALE GENOMIC DNA]</scope>
    <source>
        <strain evidence="2">JCM 31319</strain>
    </source>
</reference>
<dbReference type="RefSeq" id="WP_377532309.1">
    <property type="nucleotide sequence ID" value="NZ_JBHTLD010000298.1"/>
</dbReference>
<sequence>MFSSEKNKIDLLLAFGSLCSLSQNLIGSNSIYMPANVTPNVGIGNTKAIDKCIPTPINTSQTRSFFIGNRKIKLNSKS</sequence>
<feature type="non-terminal residue" evidence="1">
    <location>
        <position position="78"/>
    </location>
</feature>
<accession>A0ABW3SV43</accession>
<dbReference type="Proteomes" id="UP001597094">
    <property type="component" value="Unassembled WGS sequence"/>
</dbReference>
<protein>
    <submittedName>
        <fullName evidence="1">Uncharacterized protein</fullName>
    </submittedName>
</protein>
<organism evidence="1 2">
    <name type="scientific">Pontibacter rugosus</name>
    <dbReference type="NCBI Taxonomy" id="1745966"/>
    <lineage>
        <taxon>Bacteria</taxon>
        <taxon>Pseudomonadati</taxon>
        <taxon>Bacteroidota</taxon>
        <taxon>Cytophagia</taxon>
        <taxon>Cytophagales</taxon>
        <taxon>Hymenobacteraceae</taxon>
        <taxon>Pontibacter</taxon>
    </lineage>
</organism>